<comment type="caution">
    <text evidence="3">The sequence shown here is derived from an EMBL/GenBank/DDBJ whole genome shotgun (WGS) entry which is preliminary data.</text>
</comment>
<dbReference type="EMBL" id="JAWQEG010001968">
    <property type="protein sequence ID" value="KAK3875428.1"/>
    <property type="molecule type" value="Genomic_DNA"/>
</dbReference>
<dbReference type="PANTHER" id="PTHR47272">
    <property type="entry name" value="DDE_TNP_1_7 DOMAIN-CONTAINING PROTEIN"/>
    <property type="match status" value="1"/>
</dbReference>
<gene>
    <name evidence="3" type="ORF">Pcinc_019712</name>
</gene>
<dbReference type="Proteomes" id="UP001286313">
    <property type="component" value="Unassembled WGS sequence"/>
</dbReference>
<feature type="compositionally biased region" description="Acidic residues" evidence="1">
    <location>
        <begin position="134"/>
        <end position="146"/>
    </location>
</feature>
<evidence type="ECO:0000256" key="1">
    <source>
        <dbReference type="SAM" id="MobiDB-lite"/>
    </source>
</evidence>
<feature type="region of interest" description="Disordered" evidence="1">
    <location>
        <begin position="117"/>
        <end position="160"/>
    </location>
</feature>
<accession>A0AAE1FJL4</accession>
<dbReference type="PANTHER" id="PTHR47272:SF2">
    <property type="entry name" value="PIGGYBAC TRANSPOSABLE ELEMENT-DERIVED PROTEIN 3-LIKE"/>
    <property type="match status" value="1"/>
</dbReference>
<feature type="domain" description="PiggyBac transposable element-derived protein" evidence="2">
    <location>
        <begin position="331"/>
        <end position="505"/>
    </location>
</feature>
<name>A0AAE1FJL4_PETCI</name>
<dbReference type="AlphaFoldDB" id="A0AAE1FJL4"/>
<reference evidence="3" key="1">
    <citation type="submission" date="2023-10" db="EMBL/GenBank/DDBJ databases">
        <title>Genome assemblies of two species of porcelain crab, Petrolisthes cinctipes and Petrolisthes manimaculis (Anomura: Porcellanidae).</title>
        <authorList>
            <person name="Angst P."/>
        </authorList>
    </citation>
    <scope>NUCLEOTIDE SEQUENCE</scope>
    <source>
        <strain evidence="3">PB745_01</strain>
        <tissue evidence="3">Gill</tissue>
    </source>
</reference>
<evidence type="ECO:0000313" key="3">
    <source>
        <dbReference type="EMBL" id="KAK3875428.1"/>
    </source>
</evidence>
<proteinExistence type="predicted"/>
<dbReference type="Pfam" id="PF13843">
    <property type="entry name" value="DDE_Tnp_1_7"/>
    <property type="match status" value="2"/>
</dbReference>
<keyword evidence="4" id="KW-1185">Reference proteome</keyword>
<feature type="domain" description="PiggyBac transposable element-derived protein" evidence="2">
    <location>
        <begin position="187"/>
        <end position="237"/>
    </location>
</feature>
<evidence type="ECO:0000313" key="4">
    <source>
        <dbReference type="Proteomes" id="UP001286313"/>
    </source>
</evidence>
<sequence>MDPTSRAEMPSLRDLMDELPRISNIYDAQAIDNEWRSVQFHEYPEDLNDPLCDINIIFAHLMTNIGNFYRQSKTRPRWVAPKYSTDSDLEVDLDLGLDDTIDPDFLVNIGDDELVDSTPLPSTSAVQPVQPQDVSDDSSSEDEVDDAVPPARKRNKTTVAARTWQKEDINVPPLPKYVHPPPTHVRTPFEYFEILFSMELVDHIVYQTNLYAHQKDVTTTFNTNKQEIMEFIGILIYIWVSAPFPASRTTGLLRQEFPKLLISCPQNASASYGALLHFSDNEQAHASCDRFYKVRPVITFITRRLLQVEATPVQSIDVERPPSEPTTHLTEKEEEMLVSSKTVAVLVKTLKEPNKSAVYVDNFFTSISLVEFLKDTYGCRYVGTARVNPLMSVKEMDKKSVPRGTLDYCSTNGILAARWKDNKVVTLLSSDAGIEPMSSVQRYDRQNKDKKEVTCPDIIKKYNGRMGGIDNSDMLTHLYKTPMKARRWYIKLFGYAIDLCVCNAWVLHKRDCASLGNRPMPLKQFRLDISHFMRCTKDLGSRATRKSRSTSLEVDLPKRGQRACVPSASERQDTSVHHMPHFVTMGQTCKFCSKKGDIHRSRWMLYLQRCLMLV</sequence>
<organism evidence="3 4">
    <name type="scientific">Petrolisthes cinctipes</name>
    <name type="common">Flat porcelain crab</name>
    <dbReference type="NCBI Taxonomy" id="88211"/>
    <lineage>
        <taxon>Eukaryota</taxon>
        <taxon>Metazoa</taxon>
        <taxon>Ecdysozoa</taxon>
        <taxon>Arthropoda</taxon>
        <taxon>Crustacea</taxon>
        <taxon>Multicrustacea</taxon>
        <taxon>Malacostraca</taxon>
        <taxon>Eumalacostraca</taxon>
        <taxon>Eucarida</taxon>
        <taxon>Decapoda</taxon>
        <taxon>Pleocyemata</taxon>
        <taxon>Anomura</taxon>
        <taxon>Galatheoidea</taxon>
        <taxon>Porcellanidae</taxon>
        <taxon>Petrolisthes</taxon>
    </lineage>
</organism>
<feature type="compositionally biased region" description="Low complexity" evidence="1">
    <location>
        <begin position="124"/>
        <end position="133"/>
    </location>
</feature>
<dbReference type="InterPro" id="IPR029526">
    <property type="entry name" value="PGBD"/>
</dbReference>
<protein>
    <recommendedName>
        <fullName evidence="2">PiggyBac transposable element-derived protein domain-containing protein</fullName>
    </recommendedName>
</protein>
<evidence type="ECO:0000259" key="2">
    <source>
        <dbReference type="Pfam" id="PF13843"/>
    </source>
</evidence>